<sequence>MSYSLASIKFSLRFHKPSEESAPEGIVSIWEIADIIEVSEEEVSFLTKGDNASFDVIRKSFHSKLKLLLVTKGPKGFRYYTKTFTGNVEGLKVDAVDTTGAEDAFVGGILAQLAENDTWLEDEKLTKRCPMVCEWLQGIDSRGERCNSGFACIQIKMAGMYPS</sequence>
<dbReference type="EMBL" id="CM037159">
    <property type="protein sequence ID" value="KAH7865934.1"/>
    <property type="molecule type" value="Genomic_DNA"/>
</dbReference>
<organism evidence="1 2">
    <name type="scientific">Vaccinium darrowii</name>
    <dbReference type="NCBI Taxonomy" id="229202"/>
    <lineage>
        <taxon>Eukaryota</taxon>
        <taxon>Viridiplantae</taxon>
        <taxon>Streptophyta</taxon>
        <taxon>Embryophyta</taxon>
        <taxon>Tracheophyta</taxon>
        <taxon>Spermatophyta</taxon>
        <taxon>Magnoliopsida</taxon>
        <taxon>eudicotyledons</taxon>
        <taxon>Gunneridae</taxon>
        <taxon>Pentapetalae</taxon>
        <taxon>asterids</taxon>
        <taxon>Ericales</taxon>
        <taxon>Ericaceae</taxon>
        <taxon>Vaccinioideae</taxon>
        <taxon>Vaccinieae</taxon>
        <taxon>Vaccinium</taxon>
    </lineage>
</organism>
<accession>A0ACB7ZKE5</accession>
<evidence type="ECO:0000313" key="2">
    <source>
        <dbReference type="Proteomes" id="UP000828048"/>
    </source>
</evidence>
<comment type="caution">
    <text evidence="1">The sequence shown here is derived from an EMBL/GenBank/DDBJ whole genome shotgun (WGS) entry which is preliminary data.</text>
</comment>
<evidence type="ECO:0000313" key="1">
    <source>
        <dbReference type="EMBL" id="KAH7865934.1"/>
    </source>
</evidence>
<name>A0ACB7ZKE5_9ERIC</name>
<proteinExistence type="predicted"/>
<keyword evidence="2" id="KW-1185">Reference proteome</keyword>
<gene>
    <name evidence="1" type="ORF">Vadar_013311</name>
</gene>
<protein>
    <submittedName>
        <fullName evidence="1">Uncharacterized protein</fullName>
    </submittedName>
</protein>
<reference evidence="1 2" key="1">
    <citation type="journal article" date="2021" name="Hortic Res">
        <title>High-quality reference genome and annotation aids understanding of berry development for evergreen blueberry (Vaccinium darrowii).</title>
        <authorList>
            <person name="Yu J."/>
            <person name="Hulse-Kemp A.M."/>
            <person name="Babiker E."/>
            <person name="Staton M."/>
        </authorList>
    </citation>
    <scope>NUCLEOTIDE SEQUENCE [LARGE SCALE GENOMIC DNA]</scope>
    <source>
        <strain evidence="2">cv. NJ 8807/NJ 8810</strain>
        <tissue evidence="1">Young leaf</tissue>
    </source>
</reference>
<dbReference type="Proteomes" id="UP000828048">
    <property type="component" value="Chromosome 9"/>
</dbReference>